<comment type="pathway">
    <text evidence="11">Porphyrin-containing compound metabolism.</text>
</comment>
<proteinExistence type="predicted"/>
<evidence type="ECO:0000256" key="7">
    <source>
        <dbReference type="ARBA" id="ARBA00023004"/>
    </source>
</evidence>
<dbReference type="PANTHER" id="PTHR35457">
    <property type="entry name" value="HEME A SYNTHASE"/>
    <property type="match status" value="1"/>
</dbReference>
<keyword evidence="8" id="KW-0350">Heme biosynthesis</keyword>
<evidence type="ECO:0000256" key="10">
    <source>
        <dbReference type="ARBA" id="ARBA00023157"/>
    </source>
</evidence>
<gene>
    <name evidence="13" type="ORF">CIL05_11085</name>
</gene>
<name>A0A2A2IDQ7_9BACI</name>
<keyword evidence="3 12" id="KW-0812">Transmembrane</keyword>
<feature type="transmembrane region" description="Helical" evidence="12">
    <location>
        <begin position="204"/>
        <end position="224"/>
    </location>
</feature>
<protein>
    <recommendedName>
        <fullName evidence="15">Heme A synthase</fullName>
    </recommendedName>
</protein>
<keyword evidence="7" id="KW-0408">Iron</keyword>
<evidence type="ECO:0000313" key="14">
    <source>
        <dbReference type="Proteomes" id="UP000218887"/>
    </source>
</evidence>
<keyword evidence="2" id="KW-1003">Cell membrane</keyword>
<feature type="transmembrane region" description="Helical" evidence="12">
    <location>
        <begin position="263"/>
        <end position="283"/>
    </location>
</feature>
<dbReference type="GO" id="GO:0016491">
    <property type="term" value="F:oxidoreductase activity"/>
    <property type="evidence" value="ECO:0007669"/>
    <property type="project" value="UniProtKB-KW"/>
</dbReference>
<feature type="transmembrane region" description="Helical" evidence="12">
    <location>
        <begin position="157"/>
        <end position="174"/>
    </location>
</feature>
<dbReference type="InterPro" id="IPR050450">
    <property type="entry name" value="COX15/CtaA_HemeA_synthase"/>
</dbReference>
<keyword evidence="4" id="KW-0479">Metal-binding</keyword>
<evidence type="ECO:0000256" key="8">
    <source>
        <dbReference type="ARBA" id="ARBA00023133"/>
    </source>
</evidence>
<evidence type="ECO:0000256" key="2">
    <source>
        <dbReference type="ARBA" id="ARBA00022475"/>
    </source>
</evidence>
<feature type="transmembrane region" description="Helical" evidence="12">
    <location>
        <begin position="91"/>
        <end position="111"/>
    </location>
</feature>
<comment type="subcellular location">
    <subcellularLocation>
        <location evidence="1">Membrane</location>
        <topology evidence="1">Multi-pass membrane protein</topology>
    </subcellularLocation>
</comment>
<evidence type="ECO:0000256" key="4">
    <source>
        <dbReference type="ARBA" id="ARBA00022723"/>
    </source>
</evidence>
<feature type="transmembrane region" description="Helical" evidence="12">
    <location>
        <begin position="9"/>
        <end position="28"/>
    </location>
</feature>
<dbReference type="GO" id="GO:0016020">
    <property type="term" value="C:membrane"/>
    <property type="evidence" value="ECO:0007669"/>
    <property type="project" value="UniProtKB-SubCell"/>
</dbReference>
<feature type="transmembrane region" description="Helical" evidence="12">
    <location>
        <begin position="117"/>
        <end position="136"/>
    </location>
</feature>
<evidence type="ECO:0000313" key="13">
    <source>
        <dbReference type="EMBL" id="PAV29404.1"/>
    </source>
</evidence>
<dbReference type="InterPro" id="IPR003780">
    <property type="entry name" value="COX15/CtaA_fam"/>
</dbReference>
<dbReference type="PANTHER" id="PTHR35457:SF1">
    <property type="entry name" value="HEME A SYNTHASE"/>
    <property type="match status" value="1"/>
</dbReference>
<feature type="transmembrane region" description="Helical" evidence="12">
    <location>
        <begin position="236"/>
        <end position="257"/>
    </location>
</feature>
<dbReference type="GO" id="GO:0046872">
    <property type="term" value="F:metal ion binding"/>
    <property type="evidence" value="ECO:0007669"/>
    <property type="project" value="UniProtKB-KW"/>
</dbReference>
<comment type="caution">
    <text evidence="13">The sequence shown here is derived from an EMBL/GenBank/DDBJ whole genome shotgun (WGS) entry which is preliminary data.</text>
</comment>
<keyword evidence="6" id="KW-0560">Oxidoreductase</keyword>
<dbReference type="AlphaFoldDB" id="A0A2A2IDQ7"/>
<organism evidence="13 14">
    <name type="scientific">Virgibacillus profundi</name>
    <dbReference type="NCBI Taxonomy" id="2024555"/>
    <lineage>
        <taxon>Bacteria</taxon>
        <taxon>Bacillati</taxon>
        <taxon>Bacillota</taxon>
        <taxon>Bacilli</taxon>
        <taxon>Bacillales</taxon>
        <taxon>Bacillaceae</taxon>
        <taxon>Virgibacillus</taxon>
    </lineage>
</organism>
<dbReference type="GO" id="GO:0006784">
    <property type="term" value="P:heme A biosynthetic process"/>
    <property type="evidence" value="ECO:0007669"/>
    <property type="project" value="InterPro"/>
</dbReference>
<dbReference type="Pfam" id="PF02628">
    <property type="entry name" value="COX15-CtaA"/>
    <property type="match status" value="1"/>
</dbReference>
<keyword evidence="9 12" id="KW-0472">Membrane</keyword>
<evidence type="ECO:0000256" key="9">
    <source>
        <dbReference type="ARBA" id="ARBA00023136"/>
    </source>
</evidence>
<dbReference type="EMBL" id="NPOA01000007">
    <property type="protein sequence ID" value="PAV29404.1"/>
    <property type="molecule type" value="Genomic_DNA"/>
</dbReference>
<keyword evidence="14" id="KW-1185">Reference proteome</keyword>
<keyword evidence="10" id="KW-1015">Disulfide bond</keyword>
<accession>A0A2A2IDQ7</accession>
<evidence type="ECO:0000256" key="3">
    <source>
        <dbReference type="ARBA" id="ARBA00022692"/>
    </source>
</evidence>
<dbReference type="OrthoDB" id="9816428at2"/>
<reference evidence="13 14" key="1">
    <citation type="submission" date="2017-08" db="EMBL/GenBank/DDBJ databases">
        <title>Virgibacillus indicus sp. nov. and Virgibacillus profoundi sp. nov, two moderately halophilic bacteria isolated from marine sediment by using the Microfluidic Streak Plate.</title>
        <authorList>
            <person name="Xu B."/>
            <person name="Hu B."/>
            <person name="Wang J."/>
            <person name="Zhu Y."/>
            <person name="Huang L."/>
            <person name="Du W."/>
            <person name="Huang Y."/>
        </authorList>
    </citation>
    <scope>NUCLEOTIDE SEQUENCE [LARGE SCALE GENOMIC DNA]</scope>
    <source>
        <strain evidence="13 14">IO3-P3-H5</strain>
    </source>
</reference>
<evidence type="ECO:0000256" key="6">
    <source>
        <dbReference type="ARBA" id="ARBA00023002"/>
    </source>
</evidence>
<sequence>MFCLSKEKLALSAIILTYFLIVFGGYVASSESGMGCGPDWPLCNGEVIPELQGDTLIEFGHRVIGAILFIMTILLFIKVKKENNRLANKVANYMLGLLTLQLIMGAIVVFYHLPSFIITLHLLIAMIFLGLLIWFWRYEVPYTYNKYSEGFVMKRHLNILIALLFFTMGIGAYIKHQHYGLACGWLDCGDTILPASIPELLQTAHRLLAIITVIYILYITYKVLSMKLTILRTRVILSLMVILAQLIIGVMTILSFVAISFAVLHLAAATLLFAIIVEARIAIEN</sequence>
<feature type="transmembrane region" description="Helical" evidence="12">
    <location>
        <begin position="59"/>
        <end position="79"/>
    </location>
</feature>
<evidence type="ECO:0000256" key="12">
    <source>
        <dbReference type="SAM" id="Phobius"/>
    </source>
</evidence>
<evidence type="ECO:0008006" key="15">
    <source>
        <dbReference type="Google" id="ProtNLM"/>
    </source>
</evidence>
<evidence type="ECO:0000256" key="5">
    <source>
        <dbReference type="ARBA" id="ARBA00022989"/>
    </source>
</evidence>
<dbReference type="Proteomes" id="UP000218887">
    <property type="component" value="Unassembled WGS sequence"/>
</dbReference>
<evidence type="ECO:0000256" key="11">
    <source>
        <dbReference type="ARBA" id="ARBA00023444"/>
    </source>
</evidence>
<evidence type="ECO:0000256" key="1">
    <source>
        <dbReference type="ARBA" id="ARBA00004141"/>
    </source>
</evidence>
<keyword evidence="5 12" id="KW-1133">Transmembrane helix</keyword>